<dbReference type="PANTHER" id="PTHR45527">
    <property type="entry name" value="NONRIBOSOMAL PEPTIDE SYNTHETASE"/>
    <property type="match status" value="1"/>
</dbReference>
<dbReference type="Proteomes" id="UP000677228">
    <property type="component" value="Unassembled WGS sequence"/>
</dbReference>
<dbReference type="InterPro" id="IPR036736">
    <property type="entry name" value="ACP-like_sf"/>
</dbReference>
<dbReference type="InterPro" id="IPR011004">
    <property type="entry name" value="Trimer_LpxA-like_sf"/>
</dbReference>
<dbReference type="GO" id="GO:0044550">
    <property type="term" value="P:secondary metabolite biosynthetic process"/>
    <property type="evidence" value="ECO:0007669"/>
    <property type="project" value="TreeGrafter"/>
</dbReference>
<dbReference type="Gene3D" id="1.10.1200.10">
    <property type="entry name" value="ACP-like"/>
    <property type="match status" value="1"/>
</dbReference>
<dbReference type="InterPro" id="IPR020845">
    <property type="entry name" value="AMP-binding_CS"/>
</dbReference>
<dbReference type="InterPro" id="IPR000873">
    <property type="entry name" value="AMP-dep_synth/lig_dom"/>
</dbReference>
<sequence length="1526" mass="170966">MTTEYSTLFGDIRPDLIRNETLPNLFDATVQKYYFNTAIMDGERSWTYGQIDEQSNIICNGLLKANIGRGDIVGLWMARGVDVLIAQIGITKSGAAWLPFDAAAPADRISACLSDAGARILLTNKYGSKQISNIDHPIFLYEDIIRDNPRDFEISHNHPYMHDPAYLIYTSGSTGTPKGVVISHSNICHFLRAVNEIYEFSSDDTVFQGSSIAFDLSMEEIWLSYMVGAKLFVANGEVMMDIEHLPNVMQQMGITILDTVPTLLSLLTTDIPSLRMVITGGEPLPAHLINRYAKQKCRLFNSYGPTETTVVGTVAEIRIGEFISIGKPIPNYTCYVVNEQMQIVPIGKQGELLVGGPGVAEGGYLNRLDLTNQKFIVNPFQDSRWPILYRTGDLVSINFDGNLLFHGRIDDQLKIRGFRVEIGEIEAKIQQMPHIIQAVVLLRRDNDIDRLCAFLVVETDADLNLSELRMNLLMILPAYMVPAYYQIIPSLPRLSSDKIDYNSLRTMLLTTAVLENTQDEESFTQTEKTVLAAARRVFPEQLVSLDSDFFTDLGGHSLVVATFVSVVRETASLTDITIRDVYMYRILKTIAAELDVRHEKTSVLKKDLSFKCPSLQRRFLCGFGQALALPFIVFLMMCQWLALYASSVVLIRDTFSIWTEMAILLPLYLVLTISIQILVVGLKWVILGRTKPGCYPLWGSYYYRIWLVQRLLNVANSNHLQSSPLMRIYMRALGAQIGRDVVIAKCEVSAFDLITIGDGASIGNGTNFANVKVVGNQVIVGSIFIGTNASLGSSCVLEPNTVVAAGAELADLTALQSGTVVQPREYWNGSPSRKISMVNEASFPEAPKPNRFIRMAQLVIYIISYCLLLIIDLLPIFPAFSLFYYFDKVINGESKLGVSLLTLLILGLPTSFMLIILSITVVIVLRWVILPRLRPGFYSIHSWLYIRKWMVGLAVELALDTAYSVHSTVLMRNWYRLMGAKIGKGTEISTEFGTQYDMIELGEHNFIADDSVIADETICRGWMILRPVKTGNRVFIGNSSIVPGGTIIEDDGLLGVQSKTPESLHVLKSESYIGSPPVSLPQRQTSAADYHSTYNPSLYRRIGRIAFECIHMSIPTAILICMGTKTGDMIAKYIQTGNVIGAILVFVLACLVIPVILFLTVVALKWILMGTYKPSSHPLWSWWALRTEAIVVLYGGLANAAFLEHLRGTPFLPWVLRLLGANIGQGVYMDTTEITEFDCVSIGDYAALNMSCGLQTHLYEDRLMKIGEIRIGTGATIGSKTIVLYHTRVGDFAHLGPLTLIMKVGLLNRSTARKEDFVCVAEPIRDSIAQVILRFVNTRWIEIGFMPQRCKSDVENCDRYRRAKLYLTSTMSKIRLQFMLHISRTIFKKFLTWFQQEGALVHMLYDRCSDLLKTVCLSFIKKDVIENKTVDELLNLSFDLHNNDQQNSTVEIGEMARKSLNKLTLEEKKQFFVDVRSFYCKIIKALIRTLPLKNKLLKDLKCIQPSMRNEDESSSCYGGGTPNCRS</sequence>
<accession>A0A8S2IR41</accession>
<feature type="domain" description="Carrier" evidence="2">
    <location>
        <begin position="521"/>
        <end position="598"/>
    </location>
</feature>
<dbReference type="Gene3D" id="3.40.50.12780">
    <property type="entry name" value="N-terminal domain of ligase-like"/>
    <property type="match status" value="1"/>
</dbReference>
<dbReference type="InterPro" id="IPR042099">
    <property type="entry name" value="ANL_N_sf"/>
</dbReference>
<feature type="transmembrane region" description="Helical" evidence="1">
    <location>
        <begin position="1139"/>
        <end position="1168"/>
    </location>
</feature>
<dbReference type="SUPFAM" id="SSF47336">
    <property type="entry name" value="ACP-like"/>
    <property type="match status" value="1"/>
</dbReference>
<organism evidence="4 5">
    <name type="scientific">Didymodactylos carnosus</name>
    <dbReference type="NCBI Taxonomy" id="1234261"/>
    <lineage>
        <taxon>Eukaryota</taxon>
        <taxon>Metazoa</taxon>
        <taxon>Spiralia</taxon>
        <taxon>Gnathifera</taxon>
        <taxon>Rotifera</taxon>
        <taxon>Eurotatoria</taxon>
        <taxon>Bdelloidea</taxon>
        <taxon>Philodinida</taxon>
        <taxon>Philodinidae</taxon>
        <taxon>Didymodactylos</taxon>
    </lineage>
</organism>
<dbReference type="NCBIfam" id="TIGR02353">
    <property type="entry name" value="NRPS_term_dom"/>
    <property type="match status" value="1"/>
</dbReference>
<dbReference type="NCBIfam" id="TIGR01733">
    <property type="entry name" value="AA-adenyl-dom"/>
    <property type="match status" value="1"/>
</dbReference>
<keyword evidence="1" id="KW-0812">Transmembrane</keyword>
<dbReference type="Gene3D" id="3.30.300.30">
    <property type="match status" value="1"/>
</dbReference>
<keyword evidence="1" id="KW-0472">Membrane</keyword>
<dbReference type="GO" id="GO:0005737">
    <property type="term" value="C:cytoplasm"/>
    <property type="evidence" value="ECO:0007669"/>
    <property type="project" value="TreeGrafter"/>
</dbReference>
<name>A0A8S2IR41_9BILA</name>
<dbReference type="SUPFAM" id="SSF56801">
    <property type="entry name" value="Acetyl-CoA synthetase-like"/>
    <property type="match status" value="1"/>
</dbReference>
<dbReference type="InterPro" id="IPR009081">
    <property type="entry name" value="PP-bd_ACP"/>
</dbReference>
<gene>
    <name evidence="3" type="ORF">OVA965_LOCUS14734</name>
    <name evidence="4" type="ORF">TMI583_LOCUS14740</name>
</gene>
<dbReference type="PROSITE" id="PS50075">
    <property type="entry name" value="CARRIER"/>
    <property type="match status" value="1"/>
</dbReference>
<dbReference type="InterPro" id="IPR010071">
    <property type="entry name" value="AA_adenyl_dom"/>
</dbReference>
<feature type="transmembrane region" description="Helical" evidence="1">
    <location>
        <begin position="898"/>
        <end position="925"/>
    </location>
</feature>
<dbReference type="Pfam" id="PF00501">
    <property type="entry name" value="AMP-binding"/>
    <property type="match status" value="1"/>
</dbReference>
<dbReference type="CDD" id="cd05930">
    <property type="entry name" value="A_NRPS"/>
    <property type="match status" value="1"/>
</dbReference>
<evidence type="ECO:0000256" key="1">
    <source>
        <dbReference type="SAM" id="Phobius"/>
    </source>
</evidence>
<dbReference type="Proteomes" id="UP000682733">
    <property type="component" value="Unassembled WGS sequence"/>
</dbReference>
<feature type="transmembrane region" description="Helical" evidence="1">
    <location>
        <begin position="858"/>
        <end position="886"/>
    </location>
</feature>
<reference evidence="4" key="1">
    <citation type="submission" date="2021-02" db="EMBL/GenBank/DDBJ databases">
        <authorList>
            <person name="Nowell W R."/>
        </authorList>
    </citation>
    <scope>NUCLEOTIDE SEQUENCE</scope>
</reference>
<dbReference type="InterPro" id="IPR045851">
    <property type="entry name" value="AMP-bd_C_sf"/>
</dbReference>
<keyword evidence="1" id="KW-1133">Transmembrane helix</keyword>
<protein>
    <recommendedName>
        <fullName evidence="2">Carrier domain-containing protein</fullName>
    </recommendedName>
</protein>
<dbReference type="EMBL" id="CAJOBA010006477">
    <property type="protein sequence ID" value="CAF3773893.1"/>
    <property type="molecule type" value="Genomic_DNA"/>
</dbReference>
<evidence type="ECO:0000259" key="2">
    <source>
        <dbReference type="PROSITE" id="PS50075"/>
    </source>
</evidence>
<dbReference type="PROSITE" id="PS00455">
    <property type="entry name" value="AMP_BINDING"/>
    <property type="match status" value="1"/>
</dbReference>
<evidence type="ECO:0000313" key="3">
    <source>
        <dbReference type="EMBL" id="CAF1004577.1"/>
    </source>
</evidence>
<feature type="transmembrane region" description="Helical" evidence="1">
    <location>
        <begin position="619"/>
        <end position="642"/>
    </location>
</feature>
<dbReference type="GO" id="GO:0043041">
    <property type="term" value="P:amino acid activation for nonribosomal peptide biosynthetic process"/>
    <property type="evidence" value="ECO:0007669"/>
    <property type="project" value="TreeGrafter"/>
</dbReference>
<dbReference type="Gene3D" id="2.160.10.10">
    <property type="entry name" value="Hexapeptide repeat proteins"/>
    <property type="match status" value="3"/>
</dbReference>
<dbReference type="EMBL" id="CAJNOK010006468">
    <property type="protein sequence ID" value="CAF1004577.1"/>
    <property type="molecule type" value="Genomic_DNA"/>
</dbReference>
<evidence type="ECO:0000313" key="5">
    <source>
        <dbReference type="Proteomes" id="UP000682733"/>
    </source>
</evidence>
<dbReference type="SUPFAM" id="SSF51161">
    <property type="entry name" value="Trimeric LpxA-like enzymes"/>
    <property type="match status" value="3"/>
</dbReference>
<dbReference type="GO" id="GO:0031177">
    <property type="term" value="F:phosphopantetheine binding"/>
    <property type="evidence" value="ECO:0007669"/>
    <property type="project" value="TreeGrafter"/>
</dbReference>
<comment type="caution">
    <text evidence="4">The sequence shown here is derived from an EMBL/GenBank/DDBJ whole genome shotgun (WGS) entry which is preliminary data.</text>
</comment>
<feature type="transmembrane region" description="Helical" evidence="1">
    <location>
        <begin position="662"/>
        <end position="682"/>
    </location>
</feature>
<proteinExistence type="predicted"/>
<dbReference type="InterPro" id="IPR012728">
    <property type="entry name" value="Pls/PosA_C"/>
</dbReference>
<evidence type="ECO:0000313" key="4">
    <source>
        <dbReference type="EMBL" id="CAF3773893.1"/>
    </source>
</evidence>
<dbReference type="PANTHER" id="PTHR45527:SF1">
    <property type="entry name" value="FATTY ACID SYNTHASE"/>
    <property type="match status" value="1"/>
</dbReference>